<keyword evidence="1" id="KW-1133">Transmembrane helix</keyword>
<dbReference type="AlphaFoldDB" id="B5RU64"/>
<sequence>MAHWILSNFPWKALLVYILLQVAAYLCFGRDGVFIVLLLGIPGAFICLMVSFMPLETTFNEIIEEILIPEFIEKRPFKEISFKRQEILEDILSSVNTKINYMMGTNYGYTGSNEMVRGYKGIMTKFEERFNEAYNEASIEEIQGWDKILLIAKNIQDEDLNKAYENLVPSKLAHKYSKFQQPLEPTTDGYELHNIDNSKDASNIV</sequence>
<dbReference type="Proteomes" id="UP000000599">
    <property type="component" value="Chromosome E"/>
</dbReference>
<dbReference type="EMBL" id="CR382137">
    <property type="protein sequence ID" value="CAR65876.1"/>
    <property type="molecule type" value="Genomic_DNA"/>
</dbReference>
<feature type="transmembrane region" description="Helical" evidence="1">
    <location>
        <begin position="34"/>
        <end position="55"/>
    </location>
</feature>
<dbReference type="HOGENOM" id="CLU_103830_0_0_1"/>
<reference evidence="2 3" key="1">
    <citation type="journal article" date="2004" name="Nature">
        <title>Genome evolution in yeasts.</title>
        <authorList>
            <consortium name="Genolevures"/>
            <person name="Dujon B."/>
            <person name="Sherman D."/>
            <person name="Fischer G."/>
            <person name="Durrens P."/>
            <person name="Casaregola S."/>
            <person name="Lafontaine I."/>
            <person name="de Montigny J."/>
            <person name="Marck C."/>
            <person name="Neuveglise C."/>
            <person name="Talla E."/>
            <person name="Goffard N."/>
            <person name="Frangeul L."/>
            <person name="Aigle M."/>
            <person name="Anthouard V."/>
            <person name="Babour A."/>
            <person name="Barbe V."/>
            <person name="Barnay S."/>
            <person name="Blanchin S."/>
            <person name="Beckerich J.M."/>
            <person name="Beyne E."/>
            <person name="Bleykasten C."/>
            <person name="Boisrame A."/>
            <person name="Boyer J."/>
            <person name="Cattolico L."/>
            <person name="Confanioleri F."/>
            <person name="de Daruvar A."/>
            <person name="Despons L."/>
            <person name="Fabre E."/>
            <person name="Fairhead C."/>
            <person name="Ferry-Dumazet H."/>
            <person name="Groppi A."/>
            <person name="Hantraye F."/>
            <person name="Hennequin C."/>
            <person name="Jauniaux N."/>
            <person name="Joyet P."/>
            <person name="Kachouri R."/>
            <person name="Kerrest A."/>
            <person name="Koszul R."/>
            <person name="Lemaire M."/>
            <person name="Lesur I."/>
            <person name="Ma L."/>
            <person name="Muller H."/>
            <person name="Nicaud J.M."/>
            <person name="Nikolski M."/>
            <person name="Oztas S."/>
            <person name="Ozier-Kalogeropoulos O."/>
            <person name="Pellenz S."/>
            <person name="Potier S."/>
            <person name="Richard G.F."/>
            <person name="Straub M.L."/>
            <person name="Suleau A."/>
            <person name="Swennene D."/>
            <person name="Tekaia F."/>
            <person name="Wesolowski-Louvel M."/>
            <person name="Westhof E."/>
            <person name="Wirth B."/>
            <person name="Zeniou-Meyer M."/>
            <person name="Zivanovic I."/>
            <person name="Bolotin-Fukuhara M."/>
            <person name="Thierry A."/>
            <person name="Bouchier C."/>
            <person name="Caudron B."/>
            <person name="Scarpelli C."/>
            <person name="Gaillardin C."/>
            <person name="Weissenbach J."/>
            <person name="Wincker P."/>
            <person name="Souciet J.L."/>
        </authorList>
    </citation>
    <scope>NUCLEOTIDE SEQUENCE [LARGE SCALE GENOMIC DNA]</scope>
    <source>
        <strain evidence="3">ATCC 36239 / CBS 767 / BCRC 21394 / JCM 1990 / NBRC 0083 / IGC 2968</strain>
    </source>
</reference>
<protein>
    <submittedName>
        <fullName evidence="2">DEHA2E23518p</fullName>
    </submittedName>
</protein>
<keyword evidence="3" id="KW-1185">Reference proteome</keyword>
<keyword evidence="1" id="KW-0472">Membrane</keyword>
<accession>B5RU64</accession>
<evidence type="ECO:0000313" key="3">
    <source>
        <dbReference type="Proteomes" id="UP000000599"/>
    </source>
</evidence>
<evidence type="ECO:0000313" key="2">
    <source>
        <dbReference type="EMBL" id="CAR65876.1"/>
    </source>
</evidence>
<keyword evidence="1" id="KW-0812">Transmembrane</keyword>
<dbReference type="RefSeq" id="XP_002770535.1">
    <property type="nucleotide sequence ID" value="XM_002770489.1"/>
</dbReference>
<dbReference type="VEuPathDB" id="FungiDB:DEHA2E23518g"/>
<dbReference type="InParanoid" id="B5RU64"/>
<organism evidence="2 3">
    <name type="scientific">Debaryomyces hansenii (strain ATCC 36239 / CBS 767 / BCRC 21394 / JCM 1990 / NBRC 0083 / IGC 2968)</name>
    <name type="common">Yeast</name>
    <name type="synonym">Torulaspora hansenii</name>
    <dbReference type="NCBI Taxonomy" id="284592"/>
    <lineage>
        <taxon>Eukaryota</taxon>
        <taxon>Fungi</taxon>
        <taxon>Dikarya</taxon>
        <taxon>Ascomycota</taxon>
        <taxon>Saccharomycotina</taxon>
        <taxon>Pichiomycetes</taxon>
        <taxon>Debaryomycetaceae</taxon>
        <taxon>Debaryomyces</taxon>
    </lineage>
</organism>
<dbReference type="KEGG" id="dha:DEHA2E23518g"/>
<gene>
    <name evidence="2" type="ordered locus">DEHA2E23518g</name>
</gene>
<evidence type="ECO:0000256" key="1">
    <source>
        <dbReference type="SAM" id="Phobius"/>
    </source>
</evidence>
<dbReference type="OrthoDB" id="4027357at2759"/>
<name>B5RU64_DEBHA</name>
<dbReference type="GeneID" id="8998836"/>
<proteinExistence type="predicted"/>